<feature type="compositionally biased region" description="Basic and acidic residues" evidence="1">
    <location>
        <begin position="435"/>
        <end position="462"/>
    </location>
</feature>
<feature type="compositionally biased region" description="Polar residues" evidence="1">
    <location>
        <begin position="508"/>
        <end position="517"/>
    </location>
</feature>
<sequence>MKRALLLVLFLATFTDGFLTILQRRAADNVSSEEENESETVAPEDQDEDGYPTPRPHSAGLEILKPQKVVRDLSHSDYAGMLHRDSQDIADMLEKHNVYVNKGSSEVPRFSYADSSRWILSNNSPKTSQPVSSLSGQTTNDPFSQVSSLKSVPASEDLSGPIFSPSSESGLNGEPKTLLFGLSSRSNQKSETLGQSSLFTSPTYQESKPFGIPEAASGEEDYSNQKTLEERYMEANIPLKYGQQESTLDDLLGHKDSQVNSYDSKLSSYNGKISSYDKNSPLTSFNSRKQYLEDNAELQNQGSENDFGSAKLYSEDVRSPYSNDNTGLEDTETKKFLDSDELLSRAGLNSDSLKFVRDSEGKTLLTSAQIDAKLDELLKENDGDLLKVDSDEDDDKTLTYEKDDVSLESENDDDTEVDTKEEDDSEESDEELLDSSEKRLPVESEKTPDEIQRFLDEIDARYGKSRQGSESNVKEEYRHPYLTSYIVNDKAKSGEALFKSDRKRRQAQAPTLQNGASGTPIGTIGNGKVLSNSRFQPPGLSSDQGLSGQLNSQLTGQGLSGNSQLSSLGSSPNGQVSDLKQTSGGMSYNLNFEPAKSSKPKISKRNVRFNFNPASSESTETDSDELPITVTRVKSSNHDRLSEIFDKIASQSRISLREEEPIVPVFSNVNRFPAPLPVAPEADDQPSQPEPLQTGPSSSESSEAEPPTIEISRLEKGFGFSIQFSPLTLGIILSFILLSMIIRLVFKLKKDDYAHHKFDNNKVTKA</sequence>
<organism evidence="4 5">
    <name type="scientific">Bursaphelenchus okinawaensis</name>
    <dbReference type="NCBI Taxonomy" id="465554"/>
    <lineage>
        <taxon>Eukaryota</taxon>
        <taxon>Metazoa</taxon>
        <taxon>Ecdysozoa</taxon>
        <taxon>Nematoda</taxon>
        <taxon>Chromadorea</taxon>
        <taxon>Rhabditida</taxon>
        <taxon>Tylenchina</taxon>
        <taxon>Tylenchomorpha</taxon>
        <taxon>Aphelenchoidea</taxon>
        <taxon>Aphelenchoididae</taxon>
        <taxon>Bursaphelenchus</taxon>
    </lineage>
</organism>
<gene>
    <name evidence="4" type="ORF">BOKJ2_LOCUS3152</name>
</gene>
<keyword evidence="3" id="KW-0732">Signal</keyword>
<keyword evidence="2" id="KW-0472">Membrane</keyword>
<feature type="region of interest" description="Disordered" evidence="1">
    <location>
        <begin position="26"/>
        <end position="59"/>
    </location>
</feature>
<keyword evidence="2" id="KW-1133">Transmembrane helix</keyword>
<feature type="region of interest" description="Disordered" evidence="1">
    <location>
        <begin position="380"/>
        <end position="605"/>
    </location>
</feature>
<dbReference type="EMBL" id="CAJFCW020000002">
    <property type="protein sequence ID" value="CAG9091198.1"/>
    <property type="molecule type" value="Genomic_DNA"/>
</dbReference>
<feature type="compositionally biased region" description="Polar residues" evidence="1">
    <location>
        <begin position="191"/>
        <end position="206"/>
    </location>
</feature>
<evidence type="ECO:0000313" key="5">
    <source>
        <dbReference type="Proteomes" id="UP000614601"/>
    </source>
</evidence>
<feature type="compositionally biased region" description="Polar residues" evidence="1">
    <location>
        <begin position="685"/>
        <end position="695"/>
    </location>
</feature>
<feature type="compositionally biased region" description="Low complexity" evidence="1">
    <location>
        <begin position="696"/>
        <end position="707"/>
    </location>
</feature>
<feature type="compositionally biased region" description="Low complexity" evidence="1">
    <location>
        <begin position="552"/>
        <end position="575"/>
    </location>
</feature>
<protein>
    <submittedName>
        <fullName evidence="4">Uncharacterized protein</fullName>
    </submittedName>
</protein>
<feature type="region of interest" description="Disordered" evidence="1">
    <location>
        <begin position="674"/>
        <end position="707"/>
    </location>
</feature>
<evidence type="ECO:0000256" key="1">
    <source>
        <dbReference type="SAM" id="MobiDB-lite"/>
    </source>
</evidence>
<feature type="compositionally biased region" description="Polar residues" evidence="1">
    <location>
        <begin position="529"/>
        <end position="551"/>
    </location>
</feature>
<reference evidence="4" key="1">
    <citation type="submission" date="2020-09" db="EMBL/GenBank/DDBJ databases">
        <authorList>
            <person name="Kikuchi T."/>
        </authorList>
    </citation>
    <scope>NUCLEOTIDE SEQUENCE</scope>
    <source>
        <strain evidence="4">SH1</strain>
    </source>
</reference>
<proteinExistence type="predicted"/>
<comment type="caution">
    <text evidence="4">The sequence shown here is derived from an EMBL/GenBank/DDBJ whole genome shotgun (WGS) entry which is preliminary data.</text>
</comment>
<feature type="compositionally biased region" description="Acidic residues" evidence="1">
    <location>
        <begin position="31"/>
        <end position="50"/>
    </location>
</feature>
<feature type="compositionally biased region" description="Basic and acidic residues" evidence="1">
    <location>
        <begin position="396"/>
        <end position="405"/>
    </location>
</feature>
<evidence type="ECO:0000256" key="3">
    <source>
        <dbReference type="SAM" id="SignalP"/>
    </source>
</evidence>
<dbReference type="Proteomes" id="UP000614601">
    <property type="component" value="Unassembled WGS sequence"/>
</dbReference>
<feature type="compositionally biased region" description="Basic and acidic residues" evidence="1">
    <location>
        <begin position="380"/>
        <end position="389"/>
    </location>
</feature>
<name>A0A811K4F6_9BILA</name>
<keyword evidence="2" id="KW-0812">Transmembrane</keyword>
<feature type="transmembrane region" description="Helical" evidence="2">
    <location>
        <begin position="724"/>
        <end position="746"/>
    </location>
</feature>
<feature type="region of interest" description="Disordered" evidence="1">
    <location>
        <begin position="121"/>
        <end position="179"/>
    </location>
</feature>
<accession>A0A811K4F6</accession>
<feature type="compositionally biased region" description="Acidic residues" evidence="1">
    <location>
        <begin position="406"/>
        <end position="434"/>
    </location>
</feature>
<feature type="chain" id="PRO_5036408245" evidence="3">
    <location>
        <begin position="18"/>
        <end position="766"/>
    </location>
</feature>
<feature type="signal peptide" evidence="3">
    <location>
        <begin position="1"/>
        <end position="17"/>
    </location>
</feature>
<keyword evidence="5" id="KW-1185">Reference proteome</keyword>
<evidence type="ECO:0000313" key="4">
    <source>
        <dbReference type="EMBL" id="CAD5210367.1"/>
    </source>
</evidence>
<dbReference type="Proteomes" id="UP000783686">
    <property type="component" value="Unassembled WGS sequence"/>
</dbReference>
<feature type="compositionally biased region" description="Polar residues" evidence="1">
    <location>
        <begin position="576"/>
        <end position="590"/>
    </location>
</feature>
<dbReference type="AlphaFoldDB" id="A0A811K4F6"/>
<evidence type="ECO:0000256" key="2">
    <source>
        <dbReference type="SAM" id="Phobius"/>
    </source>
</evidence>
<dbReference type="EMBL" id="CAJFDH010000002">
    <property type="protein sequence ID" value="CAD5210367.1"/>
    <property type="molecule type" value="Genomic_DNA"/>
</dbReference>
<feature type="region of interest" description="Disordered" evidence="1">
    <location>
        <begin position="191"/>
        <end position="226"/>
    </location>
</feature>
<feature type="compositionally biased region" description="Polar residues" evidence="1">
    <location>
        <begin position="121"/>
        <end position="150"/>
    </location>
</feature>
<dbReference type="OrthoDB" id="10669614at2759"/>